<organism evidence="1 2">
    <name type="scientific">Brassica napus</name>
    <name type="common">Rape</name>
    <dbReference type="NCBI Taxonomy" id="3708"/>
    <lineage>
        <taxon>Eukaryota</taxon>
        <taxon>Viridiplantae</taxon>
        <taxon>Streptophyta</taxon>
        <taxon>Embryophyta</taxon>
        <taxon>Tracheophyta</taxon>
        <taxon>Spermatophyta</taxon>
        <taxon>Magnoliopsida</taxon>
        <taxon>eudicotyledons</taxon>
        <taxon>Gunneridae</taxon>
        <taxon>Pentapetalae</taxon>
        <taxon>rosids</taxon>
        <taxon>malvids</taxon>
        <taxon>Brassicales</taxon>
        <taxon>Brassicaceae</taxon>
        <taxon>Brassiceae</taxon>
        <taxon>Brassica</taxon>
    </lineage>
</organism>
<evidence type="ECO:0000313" key="1">
    <source>
        <dbReference type="EMBL" id="KAH0906521.1"/>
    </source>
</evidence>
<comment type="caution">
    <text evidence="1">The sequence shown here is derived from an EMBL/GenBank/DDBJ whole genome shotgun (WGS) entry which is preliminary data.</text>
</comment>
<accession>A0ABQ8BNU4</accession>
<dbReference type="EMBL" id="JAGKQM010000010">
    <property type="protein sequence ID" value="KAH0906521.1"/>
    <property type="molecule type" value="Genomic_DNA"/>
</dbReference>
<evidence type="ECO:0000313" key="2">
    <source>
        <dbReference type="Proteomes" id="UP000824890"/>
    </source>
</evidence>
<proteinExistence type="predicted"/>
<name>A0ABQ8BNU4_BRANA</name>
<dbReference type="Proteomes" id="UP000824890">
    <property type="component" value="Unassembled WGS sequence"/>
</dbReference>
<reference evidence="1 2" key="1">
    <citation type="submission" date="2021-05" db="EMBL/GenBank/DDBJ databases">
        <title>Genome Assembly of Synthetic Allotetraploid Brassica napus Reveals Homoeologous Exchanges between Subgenomes.</title>
        <authorList>
            <person name="Davis J.T."/>
        </authorList>
    </citation>
    <scope>NUCLEOTIDE SEQUENCE [LARGE SCALE GENOMIC DNA]</scope>
    <source>
        <strain evidence="2">cv. Da-Ae</strain>
        <tissue evidence="1">Seedling</tissue>
    </source>
</reference>
<protein>
    <submittedName>
        <fullName evidence="1">Uncharacterized protein</fullName>
    </submittedName>
</protein>
<sequence>MERTQVGSTIKPHDISLSFEGIRLSTMSHVKKLFLGIPDHRCPSLELSPIATIHSVESASLERLIEVRNVWIHSCLSERAGLMFQTPSCLKLSVIGSQVAFH</sequence>
<keyword evidence="2" id="KW-1185">Reference proteome</keyword>
<gene>
    <name evidence="1" type="ORF">HID58_038348</name>
</gene>